<dbReference type="Pfam" id="PF17164">
    <property type="entry name" value="DUF5122"/>
    <property type="match status" value="4"/>
</dbReference>
<dbReference type="PROSITE" id="PS51257">
    <property type="entry name" value="PROKAR_LIPOPROTEIN"/>
    <property type="match status" value="1"/>
</dbReference>
<keyword evidence="4" id="KW-1185">Reference proteome</keyword>
<evidence type="ECO:0000313" key="4">
    <source>
        <dbReference type="Proteomes" id="UP000185003"/>
    </source>
</evidence>
<dbReference type="Gene3D" id="2.80.10.50">
    <property type="match status" value="3"/>
</dbReference>
<dbReference type="EMBL" id="FSRA01000001">
    <property type="protein sequence ID" value="SIN81976.1"/>
    <property type="molecule type" value="Genomic_DNA"/>
</dbReference>
<dbReference type="InterPro" id="IPR013431">
    <property type="entry name" value="Delta_60_rpt"/>
</dbReference>
<feature type="signal peptide" evidence="1">
    <location>
        <begin position="1"/>
        <end position="19"/>
    </location>
</feature>
<dbReference type="AlphaFoldDB" id="A0A1N6EG60"/>
<accession>A0A1N6EG60</accession>
<dbReference type="InterPro" id="IPR013783">
    <property type="entry name" value="Ig-like_fold"/>
</dbReference>
<dbReference type="InterPro" id="IPR014756">
    <property type="entry name" value="Ig_E-set"/>
</dbReference>
<dbReference type="NCBIfam" id="TIGR02608">
    <property type="entry name" value="delta_60_rpt"/>
    <property type="match status" value="3"/>
</dbReference>
<dbReference type="Pfam" id="PF01833">
    <property type="entry name" value="TIG"/>
    <property type="match status" value="1"/>
</dbReference>
<dbReference type="InterPro" id="IPR002909">
    <property type="entry name" value="IPT_dom"/>
</dbReference>
<dbReference type="STRING" id="536979.SAMN04488055_1578"/>
<sequence>MKTVIYACLLLGITLAACTKETVNSDGKGPYGDPVLPAINFAEEQAISPARGKVGDEVVLKGKGFLAVKDNLKVLFNGTAAPIVKVTDTTITVTVPELGSSGSVSAQIGQEFYFGPYFPIFGPFQMDTIFPGVRGGNAGIYNVIPVPNNKYMITGEFNEYDNSAIAGGVNRLARINADGTLDRTFAYGTNTGPSGTLNPIVYLSEELQYLVGGYFSGYDQVSHVYSIAKVNANGGVSQRSVIRPSGAVTPASELEGGFRGTLNGLHVQRDKKILAIGNYRYYVKPNYNLTTVELGLDSLHLDSTMVQNIARLHADGTLDSSYHYDLVNHQGKVTVNGGITSSYLLADDKLLIAGNFTTYAGQSVGRIARLNTDGTLDASFNAGAGPDQAINDFLVQPDGKILCAGNFKKFNGVTTGGIVRLNADGSLDPTFNAGDGADGYVNRLGLIPGGNIIVSGSFRKFAGITRSNFVVLTPTGAVHKTYNTNGGITFSGNAGLGQVMKVLPMTGQNALLMVGTFSQFDYRQANRIVRVVYQ</sequence>
<dbReference type="SUPFAM" id="SSF81296">
    <property type="entry name" value="E set domains"/>
    <property type="match status" value="1"/>
</dbReference>
<proteinExistence type="predicted"/>
<evidence type="ECO:0000256" key="1">
    <source>
        <dbReference type="SAM" id="SignalP"/>
    </source>
</evidence>
<evidence type="ECO:0000259" key="2">
    <source>
        <dbReference type="Pfam" id="PF01833"/>
    </source>
</evidence>
<reference evidence="3 4" key="1">
    <citation type="submission" date="2016-11" db="EMBL/GenBank/DDBJ databases">
        <authorList>
            <person name="Jaros S."/>
            <person name="Januszkiewicz K."/>
            <person name="Wedrychowicz H."/>
        </authorList>
    </citation>
    <scope>NUCLEOTIDE SEQUENCE [LARGE SCALE GENOMIC DNA]</scope>
    <source>
        <strain evidence="3 4">DSM 24787</strain>
    </source>
</reference>
<keyword evidence="1" id="KW-0732">Signal</keyword>
<dbReference type="Proteomes" id="UP000185003">
    <property type="component" value="Unassembled WGS sequence"/>
</dbReference>
<dbReference type="Gene3D" id="2.60.40.10">
    <property type="entry name" value="Immunoglobulins"/>
    <property type="match status" value="1"/>
</dbReference>
<evidence type="ECO:0000313" key="3">
    <source>
        <dbReference type="EMBL" id="SIN81976.1"/>
    </source>
</evidence>
<dbReference type="SUPFAM" id="SSF63829">
    <property type="entry name" value="Calcium-dependent phosphotriesterase"/>
    <property type="match status" value="1"/>
</dbReference>
<dbReference type="RefSeq" id="WP_159442237.1">
    <property type="nucleotide sequence ID" value="NZ_FSRA01000001.1"/>
</dbReference>
<gene>
    <name evidence="3" type="ORF">SAMN04488055_1578</name>
</gene>
<feature type="domain" description="IPT/TIG" evidence="2">
    <location>
        <begin position="46"/>
        <end position="108"/>
    </location>
</feature>
<feature type="chain" id="PRO_5012093940" evidence="1">
    <location>
        <begin position="20"/>
        <end position="534"/>
    </location>
</feature>
<name>A0A1N6EG60_9BACT</name>
<organism evidence="3 4">
    <name type="scientific">Chitinophaga niabensis</name>
    <dbReference type="NCBI Taxonomy" id="536979"/>
    <lineage>
        <taxon>Bacteria</taxon>
        <taxon>Pseudomonadati</taxon>
        <taxon>Bacteroidota</taxon>
        <taxon>Chitinophagia</taxon>
        <taxon>Chitinophagales</taxon>
        <taxon>Chitinophagaceae</taxon>
        <taxon>Chitinophaga</taxon>
    </lineage>
</organism>
<dbReference type="OrthoDB" id="9805017at2"/>
<protein>
    <submittedName>
        <fullName evidence="3">Delta-60 repeat domain-containing protein</fullName>
    </submittedName>
</protein>